<accession>A0A410H588</accession>
<dbReference type="PANTHER" id="PTHR30249">
    <property type="entry name" value="PUTATIVE SEROTONIN TRANSPORTER"/>
    <property type="match status" value="1"/>
</dbReference>
<dbReference type="InterPro" id="IPR007300">
    <property type="entry name" value="CidB/LrgB"/>
</dbReference>
<dbReference type="Pfam" id="PF04172">
    <property type="entry name" value="LrgB"/>
    <property type="match status" value="1"/>
</dbReference>
<gene>
    <name evidence="6" type="ORF">EPV75_10660</name>
</gene>
<dbReference type="EMBL" id="CP035033">
    <property type="protein sequence ID" value="QAB16098.1"/>
    <property type="molecule type" value="Genomic_DNA"/>
</dbReference>
<keyword evidence="3 5" id="KW-1133">Transmembrane helix</keyword>
<protein>
    <submittedName>
        <fullName evidence="6">LrgB family protein</fullName>
    </submittedName>
</protein>
<dbReference type="Proteomes" id="UP000285478">
    <property type="component" value="Chromosome"/>
</dbReference>
<dbReference type="GO" id="GO:0016020">
    <property type="term" value="C:membrane"/>
    <property type="evidence" value="ECO:0007669"/>
    <property type="project" value="UniProtKB-SubCell"/>
</dbReference>
<keyword evidence="2 5" id="KW-0812">Transmembrane</keyword>
<dbReference type="KEGG" id="htr:EPV75_10660"/>
<evidence type="ECO:0000313" key="7">
    <source>
        <dbReference type="Proteomes" id="UP000285478"/>
    </source>
</evidence>
<keyword evidence="4 5" id="KW-0472">Membrane</keyword>
<dbReference type="PANTHER" id="PTHR30249:SF0">
    <property type="entry name" value="PLASTIDAL GLYCOLATE_GLYCERATE TRANSLOCATOR 1, CHLOROPLASTIC"/>
    <property type="match status" value="1"/>
</dbReference>
<evidence type="ECO:0000256" key="2">
    <source>
        <dbReference type="ARBA" id="ARBA00022692"/>
    </source>
</evidence>
<reference evidence="6 7" key="1">
    <citation type="journal article" date="2018" name="Environ. Microbiol.">
        <title>Genomes of ubiquitous marine and hypersaline Hydrogenovibrio, Thiomicrorhabdus and Thiomicrospira spp. encode a diversity of mechanisms to sustain chemolithoautotrophy in heterogeneous environments.</title>
        <authorList>
            <person name="Scott K.M."/>
            <person name="Williams J."/>
            <person name="Porter C.M.B."/>
            <person name="Russel S."/>
            <person name="Harmer T.L."/>
            <person name="Paul J.H."/>
            <person name="Antonen K.M."/>
            <person name="Bridges M.K."/>
            <person name="Camper G.J."/>
            <person name="Campla C.K."/>
            <person name="Casella L.G."/>
            <person name="Chase E."/>
            <person name="Conrad J.W."/>
            <person name="Cruz M.C."/>
            <person name="Dunlap D.S."/>
            <person name="Duran L."/>
            <person name="Fahsbender E.M."/>
            <person name="Goldsmith D.B."/>
            <person name="Keeley R.F."/>
            <person name="Kondoff M.R."/>
            <person name="Kussy B.I."/>
            <person name="Lane M.K."/>
            <person name="Lawler S."/>
            <person name="Leigh B.A."/>
            <person name="Lewis C."/>
            <person name="Lostal L.M."/>
            <person name="Marking D."/>
            <person name="Mancera P.A."/>
            <person name="McClenthan E.C."/>
            <person name="McIntyre E.A."/>
            <person name="Mine J.A."/>
            <person name="Modi S."/>
            <person name="Moore B.D."/>
            <person name="Morgan W.A."/>
            <person name="Nelson K.M."/>
            <person name="Nguyen K.N."/>
            <person name="Ogburn N."/>
            <person name="Parrino D.G."/>
            <person name="Pedapudi A.D."/>
            <person name="Pelham R.P."/>
            <person name="Preece A.M."/>
            <person name="Rampersad E.A."/>
            <person name="Richardson J.C."/>
            <person name="Rodgers C.M."/>
            <person name="Schaffer B.L."/>
            <person name="Sheridan N.E."/>
            <person name="Solone M.R."/>
            <person name="Staley Z.R."/>
            <person name="Tabuchi M."/>
            <person name="Waide R.J."/>
            <person name="Wanjugi P.W."/>
            <person name="Young S."/>
            <person name="Clum A."/>
            <person name="Daum C."/>
            <person name="Huntemann M."/>
            <person name="Ivanova N."/>
            <person name="Kyrpides N."/>
            <person name="Mikhailova N."/>
            <person name="Palaniappan K."/>
            <person name="Pillay M."/>
            <person name="Reddy T.B.K."/>
            <person name="Shapiro N."/>
            <person name="Stamatis D."/>
            <person name="Varghese N."/>
            <person name="Woyke T."/>
            <person name="Boden R."/>
            <person name="Freyermuth S.K."/>
            <person name="Kerfeld C.A."/>
        </authorList>
    </citation>
    <scope>NUCLEOTIDE SEQUENCE [LARGE SCALE GENOMIC DNA]</scope>
    <source>
        <strain evidence="6 7">JR-2</strain>
    </source>
</reference>
<evidence type="ECO:0000256" key="4">
    <source>
        <dbReference type="ARBA" id="ARBA00023136"/>
    </source>
</evidence>
<comment type="subcellular location">
    <subcellularLocation>
        <location evidence="1">Membrane</location>
        <topology evidence="1">Multi-pass membrane protein</topology>
    </subcellularLocation>
</comment>
<sequence length="245" mass="25951">MAESDLTYLWVYLSASPLTGLTMTLVAYTLALKLYERMNRNVLLHPVITAIGLLIVFLTLSEMDYEAYFEGGQFIHFLLGPATVALAIPLYQQFPKLKKIWLPVTFGLLAGVLTGAISSIAIAHVTGASLETLLSLAPKSVTVPIAMGISEKIGGLPSLTAVLVVVTGILGAVIGVKVFQWLGIRDDSIKGVAMGVTAHGIGTARSFQISSEMGAFSGLAMALSAVLTAIVLPTLVPLLHWLALF</sequence>
<feature type="transmembrane region" description="Helical" evidence="5">
    <location>
        <begin position="215"/>
        <end position="243"/>
    </location>
</feature>
<dbReference type="RefSeq" id="WP_128385378.1">
    <property type="nucleotide sequence ID" value="NZ_CP035033.1"/>
</dbReference>
<feature type="transmembrane region" description="Helical" evidence="5">
    <location>
        <begin position="6"/>
        <end position="30"/>
    </location>
</feature>
<feature type="transmembrane region" description="Helical" evidence="5">
    <location>
        <begin position="100"/>
        <end position="125"/>
    </location>
</feature>
<proteinExistence type="predicted"/>
<evidence type="ECO:0000313" key="6">
    <source>
        <dbReference type="EMBL" id="QAB16098.1"/>
    </source>
</evidence>
<evidence type="ECO:0000256" key="5">
    <source>
        <dbReference type="SAM" id="Phobius"/>
    </source>
</evidence>
<keyword evidence="7" id="KW-1185">Reference proteome</keyword>
<name>A0A410H588_9GAMM</name>
<feature type="transmembrane region" description="Helical" evidence="5">
    <location>
        <begin position="159"/>
        <end position="179"/>
    </location>
</feature>
<feature type="transmembrane region" description="Helical" evidence="5">
    <location>
        <begin position="73"/>
        <end position="91"/>
    </location>
</feature>
<evidence type="ECO:0000256" key="3">
    <source>
        <dbReference type="ARBA" id="ARBA00022989"/>
    </source>
</evidence>
<evidence type="ECO:0000256" key="1">
    <source>
        <dbReference type="ARBA" id="ARBA00004141"/>
    </source>
</evidence>
<dbReference type="AlphaFoldDB" id="A0A410H588"/>
<feature type="transmembrane region" description="Helical" evidence="5">
    <location>
        <begin position="42"/>
        <end position="61"/>
    </location>
</feature>
<organism evidence="6 7">
    <name type="scientific">Hydrogenovibrio thermophilus</name>
    <dbReference type="NCBI Taxonomy" id="265883"/>
    <lineage>
        <taxon>Bacteria</taxon>
        <taxon>Pseudomonadati</taxon>
        <taxon>Pseudomonadota</taxon>
        <taxon>Gammaproteobacteria</taxon>
        <taxon>Thiotrichales</taxon>
        <taxon>Piscirickettsiaceae</taxon>
        <taxon>Hydrogenovibrio</taxon>
    </lineage>
</organism>